<evidence type="ECO:0000313" key="1">
    <source>
        <dbReference type="EMBL" id="AFY87091.1"/>
    </source>
</evidence>
<proteinExistence type="predicted"/>
<reference evidence="1 2" key="1">
    <citation type="submission" date="2012-06" db="EMBL/GenBank/DDBJ databases">
        <title>Finished chromosome of genome of Chroococcidiopsis thermalis PCC 7203.</title>
        <authorList>
            <consortium name="US DOE Joint Genome Institute"/>
            <person name="Gugger M."/>
            <person name="Coursin T."/>
            <person name="Rippka R."/>
            <person name="Tandeau De Marsac N."/>
            <person name="Huntemann M."/>
            <person name="Wei C.-L."/>
            <person name="Han J."/>
            <person name="Detter J.C."/>
            <person name="Han C."/>
            <person name="Tapia R."/>
            <person name="Davenport K."/>
            <person name="Daligault H."/>
            <person name="Erkkila T."/>
            <person name="Gu W."/>
            <person name="Munk A.C.C."/>
            <person name="Teshima H."/>
            <person name="Xu Y."/>
            <person name="Chain P."/>
            <person name="Chen A."/>
            <person name="Krypides N."/>
            <person name="Mavromatis K."/>
            <person name="Markowitz V."/>
            <person name="Szeto E."/>
            <person name="Ivanova N."/>
            <person name="Mikhailova N."/>
            <person name="Ovchinnikova G."/>
            <person name="Pagani I."/>
            <person name="Pati A."/>
            <person name="Goodwin L."/>
            <person name="Peters L."/>
            <person name="Pitluck S."/>
            <person name="Woyke T."/>
            <person name="Kerfeld C."/>
        </authorList>
    </citation>
    <scope>NUCLEOTIDE SEQUENCE [LARGE SCALE GENOMIC DNA]</scope>
    <source>
        <strain evidence="1 2">PCC 7203</strain>
    </source>
</reference>
<protein>
    <submittedName>
        <fullName evidence="1">Uncharacterized protein</fullName>
    </submittedName>
</protein>
<keyword evidence="2" id="KW-1185">Reference proteome</keyword>
<sequence length="30" mass="3469">MKEIPSGDRVTRLISGIMLILSKLKYQIKH</sequence>
<dbReference type="InParanoid" id="K9TY33"/>
<name>K9TY33_CHRTP</name>
<dbReference type="AlphaFoldDB" id="K9TY33"/>
<dbReference type="STRING" id="251229.Chro_1567"/>
<gene>
    <name evidence="1" type="ORF">Chro_1567</name>
</gene>
<dbReference type="HOGENOM" id="CLU_3402808_0_0_3"/>
<dbReference type="EMBL" id="CP003597">
    <property type="protein sequence ID" value="AFY87091.1"/>
    <property type="molecule type" value="Genomic_DNA"/>
</dbReference>
<evidence type="ECO:0000313" key="2">
    <source>
        <dbReference type="Proteomes" id="UP000010384"/>
    </source>
</evidence>
<accession>K9TY33</accession>
<dbReference type="Proteomes" id="UP000010384">
    <property type="component" value="Chromosome"/>
</dbReference>
<organism evidence="1 2">
    <name type="scientific">Chroococcidiopsis thermalis (strain PCC 7203)</name>
    <dbReference type="NCBI Taxonomy" id="251229"/>
    <lineage>
        <taxon>Bacteria</taxon>
        <taxon>Bacillati</taxon>
        <taxon>Cyanobacteriota</taxon>
        <taxon>Cyanophyceae</taxon>
        <taxon>Chroococcidiopsidales</taxon>
        <taxon>Chroococcidiopsidaceae</taxon>
        <taxon>Chroococcidiopsis</taxon>
    </lineage>
</organism>
<dbReference type="KEGG" id="cthe:Chro_1567"/>